<dbReference type="EMBL" id="BMNY01000001">
    <property type="protein sequence ID" value="GGM68038.1"/>
    <property type="molecule type" value="Genomic_DNA"/>
</dbReference>
<evidence type="ECO:0000313" key="6">
    <source>
        <dbReference type="Proteomes" id="UP000632195"/>
    </source>
</evidence>
<feature type="domain" description="HIT" evidence="4">
    <location>
        <begin position="13"/>
        <end position="121"/>
    </location>
</feature>
<dbReference type="PANTHER" id="PTHR46648:SF1">
    <property type="entry name" value="ADENOSINE 5'-MONOPHOSPHORAMIDASE HNT1"/>
    <property type="match status" value="1"/>
</dbReference>
<evidence type="ECO:0000259" key="4">
    <source>
        <dbReference type="PROSITE" id="PS51084"/>
    </source>
</evidence>
<dbReference type="GO" id="GO:0016787">
    <property type="term" value="F:hydrolase activity"/>
    <property type="evidence" value="ECO:0007669"/>
    <property type="project" value="UniProtKB-KW"/>
</dbReference>
<proteinExistence type="predicted"/>
<dbReference type="AlphaFoldDB" id="A0AA37BQJ3"/>
<evidence type="ECO:0000256" key="1">
    <source>
        <dbReference type="PIRSR" id="PIRSR601310-1"/>
    </source>
</evidence>
<reference evidence="5" key="2">
    <citation type="submission" date="2022-09" db="EMBL/GenBank/DDBJ databases">
        <authorList>
            <person name="Sun Q."/>
            <person name="Ohkuma M."/>
        </authorList>
    </citation>
    <scope>NUCLEOTIDE SEQUENCE</scope>
    <source>
        <strain evidence="5">JCM 13583</strain>
    </source>
</reference>
<feature type="short sequence motif" description="Histidine triad motif" evidence="2 3">
    <location>
        <begin position="105"/>
        <end position="109"/>
    </location>
</feature>
<organism evidence="5 6">
    <name type="scientific">Thermogymnomonas acidicola</name>
    <dbReference type="NCBI Taxonomy" id="399579"/>
    <lineage>
        <taxon>Archaea</taxon>
        <taxon>Methanobacteriati</taxon>
        <taxon>Thermoplasmatota</taxon>
        <taxon>Thermoplasmata</taxon>
        <taxon>Thermoplasmatales</taxon>
        <taxon>Thermogymnomonas</taxon>
    </lineage>
</organism>
<reference evidence="5" key="1">
    <citation type="journal article" date="2014" name="Int. J. Syst. Evol. Microbiol.">
        <title>Complete genome sequence of Corynebacterium casei LMG S-19264T (=DSM 44701T), isolated from a smear-ripened cheese.</title>
        <authorList>
            <consortium name="US DOE Joint Genome Institute (JGI-PGF)"/>
            <person name="Walter F."/>
            <person name="Albersmeier A."/>
            <person name="Kalinowski J."/>
            <person name="Ruckert C."/>
        </authorList>
    </citation>
    <scope>NUCLEOTIDE SEQUENCE</scope>
    <source>
        <strain evidence="5">JCM 13583</strain>
    </source>
</reference>
<dbReference type="SUPFAM" id="SSF54197">
    <property type="entry name" value="HIT-like"/>
    <property type="match status" value="1"/>
</dbReference>
<dbReference type="InterPro" id="IPR001310">
    <property type="entry name" value="Histidine_triad_HIT"/>
</dbReference>
<dbReference type="GO" id="GO:0009117">
    <property type="term" value="P:nucleotide metabolic process"/>
    <property type="evidence" value="ECO:0007669"/>
    <property type="project" value="TreeGrafter"/>
</dbReference>
<dbReference type="RefSeq" id="WP_188679663.1">
    <property type="nucleotide sequence ID" value="NZ_BMNY01000001.1"/>
</dbReference>
<dbReference type="Gene3D" id="3.30.428.10">
    <property type="entry name" value="HIT-like"/>
    <property type="match status" value="1"/>
</dbReference>
<evidence type="ECO:0000313" key="5">
    <source>
        <dbReference type="EMBL" id="GGM68038.1"/>
    </source>
</evidence>
<dbReference type="CDD" id="cd01277">
    <property type="entry name" value="HINT_subgroup"/>
    <property type="match status" value="1"/>
</dbReference>
<evidence type="ECO:0000256" key="3">
    <source>
        <dbReference type="PROSITE-ProRule" id="PRU00464"/>
    </source>
</evidence>
<dbReference type="PROSITE" id="PS51084">
    <property type="entry name" value="HIT_2"/>
    <property type="match status" value="1"/>
</dbReference>
<accession>A0AA37BQJ3</accession>
<protein>
    <submittedName>
        <fullName evidence="5">Hydrolase</fullName>
    </submittedName>
</protein>
<evidence type="ECO:0000256" key="2">
    <source>
        <dbReference type="PIRSR" id="PIRSR601310-3"/>
    </source>
</evidence>
<dbReference type="InterPro" id="IPR036265">
    <property type="entry name" value="HIT-like_sf"/>
</dbReference>
<sequence length="157" mass="17877">MSSFSVFQRSDCVFCRISKGEQEAAVILKEDGVVAFMDHAPVEPGHLLVVPEGHFENIFDIDMLAFLKVQSVAKKLARSAMVAMGADAVNIGQNNGPCANQVVMHYHLHVIPRWCDRQLQWGRRRVMLEELRETADKIREQLHRDWGDHVVEDIVLE</sequence>
<dbReference type="Pfam" id="PF01230">
    <property type="entry name" value="HIT"/>
    <property type="match status" value="1"/>
</dbReference>
<name>A0AA37BQJ3_9ARCH</name>
<dbReference type="PANTHER" id="PTHR46648">
    <property type="entry name" value="HIT FAMILY PROTEIN 1"/>
    <property type="match status" value="1"/>
</dbReference>
<keyword evidence="6" id="KW-1185">Reference proteome</keyword>
<dbReference type="InterPro" id="IPR039384">
    <property type="entry name" value="HINT"/>
</dbReference>
<dbReference type="Proteomes" id="UP000632195">
    <property type="component" value="Unassembled WGS sequence"/>
</dbReference>
<feature type="active site" description="Tele-AMP-histidine intermediate" evidence="1">
    <location>
        <position position="107"/>
    </location>
</feature>
<dbReference type="PRINTS" id="PR00332">
    <property type="entry name" value="HISTRIAD"/>
</dbReference>
<comment type="caution">
    <text evidence="5">The sequence shown here is derived from an EMBL/GenBank/DDBJ whole genome shotgun (WGS) entry which is preliminary data.</text>
</comment>
<gene>
    <name evidence="5" type="ORF">GCM10007108_02620</name>
</gene>
<keyword evidence="5" id="KW-0378">Hydrolase</keyword>
<dbReference type="PROSITE" id="PS00892">
    <property type="entry name" value="HIT_1"/>
    <property type="match status" value="1"/>
</dbReference>
<dbReference type="InterPro" id="IPR011146">
    <property type="entry name" value="HIT-like"/>
</dbReference>
<dbReference type="InterPro" id="IPR019808">
    <property type="entry name" value="Histidine_triad_CS"/>
</dbReference>